<feature type="signal peptide" evidence="1">
    <location>
        <begin position="1"/>
        <end position="28"/>
    </location>
</feature>
<evidence type="ECO:0008006" key="4">
    <source>
        <dbReference type="Google" id="ProtNLM"/>
    </source>
</evidence>
<evidence type="ECO:0000313" key="3">
    <source>
        <dbReference type="Proteomes" id="UP000199598"/>
    </source>
</evidence>
<dbReference type="PANTHER" id="PTHR34599">
    <property type="entry name" value="PEROXIDASE-RELATED"/>
    <property type="match status" value="1"/>
</dbReference>
<keyword evidence="3" id="KW-1185">Reference proteome</keyword>
<keyword evidence="1" id="KW-0732">Signal</keyword>
<dbReference type="InterPro" id="IPR052559">
    <property type="entry name" value="V-haloperoxidase"/>
</dbReference>
<comment type="caution">
    <text evidence="2">The sequence shown here is derived from an EMBL/GenBank/DDBJ whole genome shotgun (WGS) entry which is preliminary data.</text>
</comment>
<dbReference type="RefSeq" id="WP_093523096.1">
    <property type="nucleotide sequence ID" value="NZ_FOSK01000015.1"/>
</dbReference>
<evidence type="ECO:0000256" key="1">
    <source>
        <dbReference type="SAM" id="SignalP"/>
    </source>
</evidence>
<dbReference type="EMBL" id="FOSK01000015">
    <property type="protein sequence ID" value="SFL04669.1"/>
    <property type="molecule type" value="Genomic_DNA"/>
</dbReference>
<sequence length="421" mass="45435">MTTRFTWLKTIAYSGALALVITGGAAKAELAADWQDTAMGLFNAEKWPGAKRQRALTILHTAMFDAANAVEGTYAPYAYTGSTNPDASAQAAVNQAALHVLSVLMPERKAELEIAAKERLANLKSPQSGIALGQAVAEQILAARASDNANFSVDYTPGPTEAGVYQPTSEREMVAPKIREMKPFVLSSATHFRVPPPPALESMQYQRGLSEVVEMGGKETQTNEDNVFIAKLHAGSGSGAWNQIARKSSASCDLSMLEEARTLALLNIALTDALVAGFNAKYEYALWRPQTAMEALGKTYKHPTLKADMEWSSLVPAPMHPEYPCQHCTSGSAAQEIMESVFGDGKMAFTFNGKGGLSKDYVSFQQFAEEESESRVLGGVHYRRSNAVGDMLGYQIGSYVAETSLQPLKQISDIKKCAGSR</sequence>
<dbReference type="Gene3D" id="1.10.606.20">
    <property type="match status" value="1"/>
</dbReference>
<gene>
    <name evidence="2" type="ORF">SAMN04488518_11540</name>
</gene>
<dbReference type="InterPro" id="IPR036938">
    <property type="entry name" value="PAP2/HPO_sf"/>
</dbReference>
<proteinExistence type="predicted"/>
<feature type="chain" id="PRO_5047433277" description="PAP2 superfamily protein" evidence="1">
    <location>
        <begin position="29"/>
        <end position="421"/>
    </location>
</feature>
<dbReference type="CDD" id="cd03398">
    <property type="entry name" value="PAP2_haloperoxidase"/>
    <property type="match status" value="1"/>
</dbReference>
<dbReference type="PANTHER" id="PTHR34599:SF1">
    <property type="entry name" value="PHOSPHATIDIC ACID PHOSPHATASE TYPE 2_HALOPEROXIDASE DOMAIN-CONTAINING PROTEIN"/>
    <property type="match status" value="1"/>
</dbReference>
<accession>A0A1I4EHG9</accession>
<protein>
    <recommendedName>
        <fullName evidence="4">PAP2 superfamily protein</fullName>
    </recommendedName>
</protein>
<reference evidence="2 3" key="1">
    <citation type="submission" date="2016-10" db="EMBL/GenBank/DDBJ databases">
        <authorList>
            <person name="Varghese N."/>
            <person name="Submissions S."/>
        </authorList>
    </citation>
    <scope>NUCLEOTIDE SEQUENCE [LARGE SCALE GENOMIC DNA]</scope>
    <source>
        <strain evidence="2 3">DSM 16392</strain>
    </source>
</reference>
<name>A0A1I4EHG9_9HYPH</name>
<evidence type="ECO:0000313" key="2">
    <source>
        <dbReference type="EMBL" id="SFL04669.1"/>
    </source>
</evidence>
<organism evidence="2 3">
    <name type="scientific">Pseudovibrio ascidiaceicola</name>
    <dbReference type="NCBI Taxonomy" id="285279"/>
    <lineage>
        <taxon>Bacteria</taxon>
        <taxon>Pseudomonadati</taxon>
        <taxon>Pseudomonadota</taxon>
        <taxon>Alphaproteobacteria</taxon>
        <taxon>Hyphomicrobiales</taxon>
        <taxon>Stappiaceae</taxon>
        <taxon>Pseudovibrio</taxon>
    </lineage>
</organism>
<dbReference type="SUPFAM" id="SSF48317">
    <property type="entry name" value="Acid phosphatase/Vanadium-dependent haloperoxidase"/>
    <property type="match status" value="1"/>
</dbReference>
<dbReference type="Proteomes" id="UP000199598">
    <property type="component" value="Unassembled WGS sequence"/>
</dbReference>